<dbReference type="InterPro" id="IPR055412">
    <property type="entry name" value="UVB_sens_C"/>
</dbReference>
<accession>A0A5C2S8V7</accession>
<evidence type="ECO:0000256" key="2">
    <source>
        <dbReference type="ARBA" id="ARBA00007558"/>
    </source>
</evidence>
<dbReference type="InterPro" id="IPR006968">
    <property type="entry name" value="RUS_fam"/>
</dbReference>
<name>A0A5C2S8V7_9APHY</name>
<keyword evidence="5" id="KW-0472">Membrane</keyword>
<dbReference type="Pfam" id="PF24160">
    <property type="entry name" value="UVB_sens_C"/>
    <property type="match status" value="1"/>
</dbReference>
<comment type="similarity">
    <text evidence="2">Belongs to the RUS1 family.</text>
</comment>
<evidence type="ECO:0000259" key="6">
    <source>
        <dbReference type="Pfam" id="PF04884"/>
    </source>
</evidence>
<protein>
    <submittedName>
        <fullName evidence="8">DUF647-domain-containing protein</fullName>
    </submittedName>
</protein>
<evidence type="ECO:0000313" key="9">
    <source>
        <dbReference type="Proteomes" id="UP000313359"/>
    </source>
</evidence>
<evidence type="ECO:0000313" key="8">
    <source>
        <dbReference type="EMBL" id="RPD59599.1"/>
    </source>
</evidence>
<gene>
    <name evidence="8" type="ORF">L227DRAFT_527061</name>
</gene>
<dbReference type="Pfam" id="PF04884">
    <property type="entry name" value="UVB_sens_prot"/>
    <property type="match status" value="1"/>
</dbReference>
<feature type="domain" description="Protein root UVB sensitive/RUS" evidence="6">
    <location>
        <begin position="114"/>
        <end position="349"/>
    </location>
</feature>
<evidence type="ECO:0000256" key="3">
    <source>
        <dbReference type="ARBA" id="ARBA00022692"/>
    </source>
</evidence>
<proteinExistence type="inferred from homology"/>
<evidence type="ECO:0000256" key="5">
    <source>
        <dbReference type="ARBA" id="ARBA00023136"/>
    </source>
</evidence>
<feature type="domain" description="Root UVB sensitive protein C-terminal" evidence="7">
    <location>
        <begin position="411"/>
        <end position="497"/>
    </location>
</feature>
<dbReference type="GO" id="GO:0016020">
    <property type="term" value="C:membrane"/>
    <property type="evidence" value="ECO:0007669"/>
    <property type="project" value="UniProtKB-SubCell"/>
</dbReference>
<dbReference type="PANTHER" id="PTHR12770">
    <property type="entry name" value="RUS1 FAMILY PROTEIN C16ORF58"/>
    <property type="match status" value="1"/>
</dbReference>
<evidence type="ECO:0000256" key="4">
    <source>
        <dbReference type="ARBA" id="ARBA00022989"/>
    </source>
</evidence>
<comment type="subcellular location">
    <subcellularLocation>
        <location evidence="1">Membrane</location>
    </subcellularLocation>
</comment>
<keyword evidence="3" id="KW-0812">Transmembrane</keyword>
<sequence>MRRHLCVQLLPRLRTGGCRPRPLLRIPALARGLSTGNKNSRRNECTAAASYVLPGGDASETRPFAVERVGGRECHISWSSEGQSGIEKEWRDIVSAEAAEGKIAAPTNSLTGRISSWLGQMFLPTNYPESVHRSYLSFHVLQFFETTLATITSVLCNQALLTSVGVSAEGSFFGAVAVQWIIKDGAGEVAKLFFIKRFSPFFDSHPKTFTLFGEVLGCLGSGLQIATVLIAPSPLNFVLCAAGGNIFKLVGSAIWYTTHIKFMRYFSMQGNDGDVAAKDESQASIAQLAGYAAGISLLTFSHSPAYLYSIFFTAVPLHLTMTVYMMRNASFELLTLPRVSHLAQTYITEGTVDSVDSLDQKGATGLFGEFYKNKSDCWLTLAPRVSDVLSAGSEVDRSRWEVCSKVFQHERYLLFPCDTPRGPQVSVFFHPDATNEDMLRSILHAAMVRSVLLKSTPWPGPEPALRSILIDTHEWTHHDFPAFKQALEEQKWRTNELCFADLGHRVTWTP</sequence>
<keyword evidence="9" id="KW-1185">Reference proteome</keyword>
<dbReference type="InterPro" id="IPR054549">
    <property type="entry name" value="UVB_sens_RUS_dom"/>
</dbReference>
<reference evidence="8" key="1">
    <citation type="journal article" date="2018" name="Genome Biol. Evol.">
        <title>Genomics and development of Lentinus tigrinus, a white-rot wood-decaying mushroom with dimorphic fruiting bodies.</title>
        <authorList>
            <person name="Wu B."/>
            <person name="Xu Z."/>
            <person name="Knudson A."/>
            <person name="Carlson A."/>
            <person name="Chen N."/>
            <person name="Kovaka S."/>
            <person name="LaButti K."/>
            <person name="Lipzen A."/>
            <person name="Pennachio C."/>
            <person name="Riley R."/>
            <person name="Schakwitz W."/>
            <person name="Umezawa K."/>
            <person name="Ohm R.A."/>
            <person name="Grigoriev I.V."/>
            <person name="Nagy L.G."/>
            <person name="Gibbons J."/>
            <person name="Hibbett D."/>
        </authorList>
    </citation>
    <scope>NUCLEOTIDE SEQUENCE [LARGE SCALE GENOMIC DNA]</scope>
    <source>
        <strain evidence="8">ALCF2SS1-6</strain>
    </source>
</reference>
<dbReference type="AlphaFoldDB" id="A0A5C2S8V7"/>
<dbReference type="OrthoDB" id="19606at2759"/>
<dbReference type="Proteomes" id="UP000313359">
    <property type="component" value="Unassembled WGS sequence"/>
</dbReference>
<organism evidence="8 9">
    <name type="scientific">Lentinus tigrinus ALCF2SS1-6</name>
    <dbReference type="NCBI Taxonomy" id="1328759"/>
    <lineage>
        <taxon>Eukaryota</taxon>
        <taxon>Fungi</taxon>
        <taxon>Dikarya</taxon>
        <taxon>Basidiomycota</taxon>
        <taxon>Agaricomycotina</taxon>
        <taxon>Agaricomycetes</taxon>
        <taxon>Polyporales</taxon>
        <taxon>Polyporaceae</taxon>
        <taxon>Lentinus</taxon>
    </lineage>
</organism>
<keyword evidence="4" id="KW-1133">Transmembrane helix</keyword>
<evidence type="ECO:0000259" key="7">
    <source>
        <dbReference type="Pfam" id="PF24160"/>
    </source>
</evidence>
<evidence type="ECO:0000256" key="1">
    <source>
        <dbReference type="ARBA" id="ARBA00004370"/>
    </source>
</evidence>
<dbReference type="EMBL" id="ML122269">
    <property type="protein sequence ID" value="RPD59599.1"/>
    <property type="molecule type" value="Genomic_DNA"/>
</dbReference>
<dbReference type="PANTHER" id="PTHR12770:SF31">
    <property type="entry name" value="RUS FAMILY MEMBER 1"/>
    <property type="match status" value="1"/>
</dbReference>